<dbReference type="AlphaFoldDB" id="L0HJ33"/>
<dbReference type="Proteomes" id="UP000010824">
    <property type="component" value="Chromosome"/>
</dbReference>
<dbReference type="EMBL" id="CP003167">
    <property type="protein sequence ID" value="AGB03094.1"/>
    <property type="molecule type" value="Genomic_DNA"/>
</dbReference>
<dbReference type="OrthoDB" id="117307at2157"/>
<dbReference type="RefSeq" id="WP_015286057.1">
    <property type="nucleotide sequence ID" value="NC_019943.1"/>
</dbReference>
<accession>L0HJ33</accession>
<name>L0HJ33_METFS</name>
<organism evidence="1 2">
    <name type="scientific">Methanoregula formicica (strain DSM 22288 / NBRC 105244 / SMSP)</name>
    <dbReference type="NCBI Taxonomy" id="593750"/>
    <lineage>
        <taxon>Archaea</taxon>
        <taxon>Methanobacteriati</taxon>
        <taxon>Methanobacteriota</taxon>
        <taxon>Stenosarchaea group</taxon>
        <taxon>Methanomicrobia</taxon>
        <taxon>Methanomicrobiales</taxon>
        <taxon>Methanoregulaceae</taxon>
        <taxon>Methanoregula</taxon>
    </lineage>
</organism>
<proteinExistence type="predicted"/>
<keyword evidence="2" id="KW-1185">Reference proteome</keyword>
<evidence type="ECO:0000313" key="1">
    <source>
        <dbReference type="EMBL" id="AGB03094.1"/>
    </source>
</evidence>
<reference evidence="1 2" key="2">
    <citation type="journal article" date="2014" name="Genome Announc.">
        <title>Complete Genome Sequence of Methanoregula formicica SMSPT, a Mesophilic Hydrogenotrophic Methanogen Isolated from a Methanogenic Upflow Anaerobic Sludge Blanket Reactor.</title>
        <authorList>
            <person name="Yamamoto K."/>
            <person name="Tamaki H."/>
            <person name="Cadillo-Quiroz H."/>
            <person name="Imachi H."/>
            <person name="Kyrpides N."/>
            <person name="Woyke T."/>
            <person name="Goodwin L."/>
            <person name="Zinder S.H."/>
            <person name="Kamagata Y."/>
            <person name="Liu W.T."/>
        </authorList>
    </citation>
    <scope>NUCLEOTIDE SEQUENCE [LARGE SCALE GENOMIC DNA]</scope>
    <source>
        <strain evidence="2">DSM 22288 / NBRC 105244 / SMSP</strain>
    </source>
</reference>
<dbReference type="KEGG" id="mfo:Metfor_2087"/>
<gene>
    <name evidence="1" type="ordered locus">Metfor_2087</name>
</gene>
<reference evidence="2" key="1">
    <citation type="submission" date="2011-12" db="EMBL/GenBank/DDBJ databases">
        <title>Complete sequence of Methanoregula formicicum SMSP.</title>
        <authorList>
            <person name="Lucas S."/>
            <person name="Han J."/>
            <person name="Lapidus A."/>
            <person name="Cheng J.-F."/>
            <person name="Goodwin L."/>
            <person name="Pitluck S."/>
            <person name="Peters L."/>
            <person name="Ovchinnikova G."/>
            <person name="Teshima H."/>
            <person name="Detter J.C."/>
            <person name="Han C."/>
            <person name="Tapia R."/>
            <person name="Land M."/>
            <person name="Hauser L."/>
            <person name="Kyrpides N."/>
            <person name="Ivanova N."/>
            <person name="Pagani I."/>
            <person name="Imachi H."/>
            <person name="Tamaki H."/>
            <person name="Sekiguchi Y."/>
            <person name="Kamagata Y."/>
            <person name="Cadillo-Quiroz H."/>
            <person name="Zinder S."/>
            <person name="Liu W.-T."/>
            <person name="Woyke T."/>
        </authorList>
    </citation>
    <scope>NUCLEOTIDE SEQUENCE [LARGE SCALE GENOMIC DNA]</scope>
    <source>
        <strain evidence="2">DSM 22288 / NBRC 105244 / SMSP</strain>
    </source>
</reference>
<dbReference type="InParanoid" id="L0HJ33"/>
<sequence length="753" mass="77616" precursor="true">MKQKTLVIGSSLAVGIIAVIICVGMVSGSPAEKPFISVDTVSDRNIGDQFVITGNTSLPAGSEIMIEIYPASLDRSIGIIFDQETGVASMVGTAETTGVLTVGNNPTGIAAWSFPVNTTPFVRGDYKVVATAIANGKPGGLSAETQFVMHKSAAGTGQYIRIDPIADMTTGNLLIITGSTDLPEGTILMVRTQGSAGDAMVRRGSNGTNQFFVPVDTSIIKPGKKTISITQMTGDPAQGTYHPGDVTATTNFTLSGNYLGSETPVKPALSQDDYIHLDKIVNRSAGNLFLVTGTTSLPVGTEVLWQVTPTALSTDPNQTGTFSGMMANSQVTRGQGMANRVTFAMDSYALQPAEYNVSVSISAGDLDAGDFRPGELSASRFFTLNAGAGTGNGMEYISVDPVSDKNQGDKFTITGTTSLPAGKELQVEVYASSFESHMSDTGEFSGAVGGVDVVAGTGGINTWSMDLDTTSFVPMEYLVNVSVFTGDVSKGDFSTSGPVGRTTFMLHPAPATSASPGPARAVAGGILIDPIRDTPRGSLLAVSGKTNLSAGTDLLVRIVPASMAGGQMTGDFQRTENSAVTAVTRGTGENNLFSVSLDTRLLSPAEHIVIIAPAEGRTTGTGPENGSLTSSAIFNILAAPAGTGSPASTPGIFINPIGDVMAGDGMVVSGTTNVPPGTKFLVSVIPESLDEATVQQNIANPKFSATVSAVKGSTDSSIFSVKVATKNLSPGQYILFVSAENYEITGSALFSVK</sequence>
<evidence type="ECO:0000313" key="2">
    <source>
        <dbReference type="Proteomes" id="UP000010824"/>
    </source>
</evidence>
<dbReference type="eggNOG" id="arCOG03906">
    <property type="taxonomic scope" value="Archaea"/>
</dbReference>
<dbReference type="HOGENOM" id="CLU_369452_0_0_2"/>
<protein>
    <submittedName>
        <fullName evidence="1">Uncharacterized protein</fullName>
    </submittedName>
</protein>
<dbReference type="GeneID" id="14309479"/>